<dbReference type="InterPro" id="IPR009022">
    <property type="entry name" value="EFG_III"/>
</dbReference>
<dbReference type="SUPFAM" id="SSF52540">
    <property type="entry name" value="P-loop containing nucleoside triphosphate hydrolases"/>
    <property type="match status" value="1"/>
</dbReference>
<dbReference type="NCBIfam" id="NF009891">
    <property type="entry name" value="PRK13351.1-1"/>
    <property type="match status" value="1"/>
</dbReference>
<dbReference type="InterPro" id="IPR041095">
    <property type="entry name" value="EFG_II"/>
</dbReference>
<dbReference type="InterPro" id="IPR035647">
    <property type="entry name" value="EFG_III/V"/>
</dbReference>
<dbReference type="PANTHER" id="PTHR43261:SF6">
    <property type="entry name" value="ELONGATION FACTOR G-LIKE PROTEIN"/>
    <property type="match status" value="1"/>
</dbReference>
<dbReference type="SUPFAM" id="SSF54980">
    <property type="entry name" value="EF-G C-terminal domain-like"/>
    <property type="match status" value="2"/>
</dbReference>
<keyword evidence="4" id="KW-0648">Protein biosynthesis</keyword>
<dbReference type="NCBIfam" id="NF009379">
    <property type="entry name" value="PRK12740.1-3"/>
    <property type="match status" value="1"/>
</dbReference>
<evidence type="ECO:0000256" key="2">
    <source>
        <dbReference type="ARBA" id="ARBA00023134"/>
    </source>
</evidence>
<dbReference type="InterPro" id="IPR020568">
    <property type="entry name" value="Ribosomal_Su5_D2-typ_SF"/>
</dbReference>
<organism evidence="4 5">
    <name type="scientific">Candidatus Saganbacteria bacterium</name>
    <dbReference type="NCBI Taxonomy" id="2575572"/>
    <lineage>
        <taxon>Bacteria</taxon>
        <taxon>Bacillati</taxon>
        <taxon>Saganbacteria</taxon>
    </lineage>
</organism>
<reference evidence="4" key="1">
    <citation type="submission" date="2020-07" db="EMBL/GenBank/DDBJ databases">
        <title>Huge and variable diversity of episymbiotic CPR bacteria and DPANN archaea in groundwater ecosystems.</title>
        <authorList>
            <person name="He C.Y."/>
            <person name="Keren R."/>
            <person name="Whittaker M."/>
            <person name="Farag I.F."/>
            <person name="Doudna J."/>
            <person name="Cate J.H.D."/>
            <person name="Banfield J.F."/>
        </authorList>
    </citation>
    <scope>NUCLEOTIDE SEQUENCE</scope>
    <source>
        <strain evidence="4">NC_groundwater_1860_Pr3_B-0.1um_51_7</strain>
    </source>
</reference>
<dbReference type="SUPFAM" id="SSF54211">
    <property type="entry name" value="Ribosomal protein S5 domain 2-like"/>
    <property type="match status" value="1"/>
</dbReference>
<dbReference type="CDD" id="cd03713">
    <property type="entry name" value="EFG_mtEFG_C"/>
    <property type="match status" value="1"/>
</dbReference>
<comment type="caution">
    <text evidence="4">The sequence shown here is derived from an EMBL/GenBank/DDBJ whole genome shotgun (WGS) entry which is preliminary data.</text>
</comment>
<dbReference type="PRINTS" id="PR00315">
    <property type="entry name" value="ELONGATNFCT"/>
</dbReference>
<dbReference type="GO" id="GO:0032790">
    <property type="term" value="P:ribosome disassembly"/>
    <property type="evidence" value="ECO:0007669"/>
    <property type="project" value="TreeGrafter"/>
</dbReference>
<dbReference type="InterPro" id="IPR053905">
    <property type="entry name" value="EF-G-like_DII"/>
</dbReference>
<evidence type="ECO:0000259" key="3">
    <source>
        <dbReference type="PROSITE" id="PS51722"/>
    </source>
</evidence>
<dbReference type="GO" id="GO:0003924">
    <property type="term" value="F:GTPase activity"/>
    <property type="evidence" value="ECO:0007669"/>
    <property type="project" value="InterPro"/>
</dbReference>
<evidence type="ECO:0000313" key="5">
    <source>
        <dbReference type="Proteomes" id="UP000808761"/>
    </source>
</evidence>
<dbReference type="InterPro" id="IPR000640">
    <property type="entry name" value="EFG_V-like"/>
</dbReference>
<dbReference type="Pfam" id="PF14492">
    <property type="entry name" value="EFG_III"/>
    <property type="match status" value="1"/>
</dbReference>
<gene>
    <name evidence="4" type="ORF">HZB08_01415</name>
</gene>
<dbReference type="InterPro" id="IPR027417">
    <property type="entry name" value="P-loop_NTPase"/>
</dbReference>
<evidence type="ECO:0000313" key="4">
    <source>
        <dbReference type="EMBL" id="MBI5078667.1"/>
    </source>
</evidence>
<dbReference type="FunFam" id="3.30.230.10:FF:000003">
    <property type="entry name" value="Elongation factor G"/>
    <property type="match status" value="1"/>
</dbReference>
<dbReference type="Gene3D" id="3.30.230.10">
    <property type="match status" value="1"/>
</dbReference>
<dbReference type="InterPro" id="IPR014721">
    <property type="entry name" value="Ribsml_uS5_D2-typ_fold_subgr"/>
</dbReference>
<dbReference type="Pfam" id="PF22042">
    <property type="entry name" value="EF-G_D2"/>
    <property type="match status" value="1"/>
</dbReference>
<dbReference type="Gene3D" id="2.40.30.10">
    <property type="entry name" value="Translation factors"/>
    <property type="match status" value="1"/>
</dbReference>
<dbReference type="Gene3D" id="3.30.70.870">
    <property type="entry name" value="Elongation Factor G (Translational Gtpase), domain 3"/>
    <property type="match status" value="1"/>
</dbReference>
<accession>A0A9D6UM44</accession>
<dbReference type="InterPro" id="IPR005225">
    <property type="entry name" value="Small_GTP-bd"/>
</dbReference>
<dbReference type="CDD" id="cd16262">
    <property type="entry name" value="EFG_III"/>
    <property type="match status" value="1"/>
</dbReference>
<dbReference type="PANTHER" id="PTHR43261">
    <property type="entry name" value="TRANSLATION ELONGATION FACTOR G-RELATED"/>
    <property type="match status" value="1"/>
</dbReference>
<dbReference type="NCBIfam" id="TIGR00231">
    <property type="entry name" value="small_GTP"/>
    <property type="match status" value="1"/>
</dbReference>
<feature type="domain" description="Tr-type G" evidence="3">
    <location>
        <begin position="7"/>
        <end position="266"/>
    </location>
</feature>
<dbReference type="CDD" id="cd04088">
    <property type="entry name" value="EFG_mtEFG_II"/>
    <property type="match status" value="1"/>
</dbReference>
<dbReference type="CDD" id="cd01434">
    <property type="entry name" value="EFG_mtEFG1_IV"/>
    <property type="match status" value="1"/>
</dbReference>
<dbReference type="InterPro" id="IPR009000">
    <property type="entry name" value="Transl_B-barrel_sf"/>
</dbReference>
<keyword evidence="2" id="KW-0342">GTP-binding</keyword>
<keyword evidence="4" id="KW-0251">Elongation factor</keyword>
<dbReference type="SMART" id="SM00889">
    <property type="entry name" value="EFG_IV"/>
    <property type="match status" value="1"/>
</dbReference>
<dbReference type="AlphaFoldDB" id="A0A9D6UM44"/>
<dbReference type="Pfam" id="PF00679">
    <property type="entry name" value="EFG_C"/>
    <property type="match status" value="1"/>
</dbReference>
<evidence type="ECO:0000256" key="1">
    <source>
        <dbReference type="ARBA" id="ARBA00022741"/>
    </source>
</evidence>
<dbReference type="GO" id="GO:0005525">
    <property type="term" value="F:GTP binding"/>
    <property type="evidence" value="ECO:0007669"/>
    <property type="project" value="UniProtKB-KW"/>
</dbReference>
<sequence>MKAYPPEKIRNVAVIGSGGAGKTTLSEALLYKSGAIPRMGKIDEGSTVSDYEGEEIKRKISLRASLLPLEWKDHKINLIDSPGYIEFAGEAIAALSVTEGVVIVIDAVSGAGVGIDALWQEAGKLNLPKIVVINKLDKNQADFSGKVEEARKKLGKQLVPIQVPVGNEANFSGIYNLLKPDGVPEEIKTDFESFREMLIETTAEVDDAILSEYLENKEIPEEEIISAIKTGIKTGKITPILCASAVKDIGITELLDEMLDLFPPPNKNPRGTGPGTSAFVFKTMIEPHIGELSFVRVYAGEIKPSSSLYNLNKGKEERIGQISTLRGKVRIDLPTAVAGDIVVLPKLKITQTGDTLCDKNLADEIPPTVYPEPVASLSVKPKSKADQEKMAMGFSAFMHEDPTFKMHYEAETRETVIYGMGDIHLEVMLARLRERYNIVVETGAPRIPYKETIKGKAKGQGKYKKQTGGHGQYGDTWLEIEPLPRGKGFEFIDKIVGGTIPKNYIPAVEKGVREAMTAGVIAGYPVIDVRVTLYDGSYHDVDSSDLAFKIAASMGFKKIFQEANPSLIEPIVEITIYAPPEFIGDVTGDINKRRGKILSIESDKVTAKVPLAELTKYAADLRSFTHGRGTYTYKFSHYEEAPAGTREKLVAVYQKLKAEGDLAKV</sequence>
<dbReference type="InterPro" id="IPR047872">
    <property type="entry name" value="EFG_IV"/>
</dbReference>
<dbReference type="InterPro" id="IPR000795">
    <property type="entry name" value="T_Tr_GTP-bd_dom"/>
</dbReference>
<dbReference type="EMBL" id="JACRKR010000072">
    <property type="protein sequence ID" value="MBI5078667.1"/>
    <property type="molecule type" value="Genomic_DNA"/>
</dbReference>
<dbReference type="Gene3D" id="3.40.50.300">
    <property type="entry name" value="P-loop containing nucleotide triphosphate hydrolases"/>
    <property type="match status" value="1"/>
</dbReference>
<dbReference type="Gene3D" id="3.30.70.240">
    <property type="match status" value="1"/>
</dbReference>
<dbReference type="PROSITE" id="PS51722">
    <property type="entry name" value="G_TR_2"/>
    <property type="match status" value="1"/>
</dbReference>
<dbReference type="CDD" id="cd04170">
    <property type="entry name" value="EF-G_bact"/>
    <property type="match status" value="1"/>
</dbReference>
<dbReference type="Pfam" id="PF03764">
    <property type="entry name" value="EFG_IV"/>
    <property type="match status" value="1"/>
</dbReference>
<dbReference type="SMART" id="SM00838">
    <property type="entry name" value="EFG_C"/>
    <property type="match status" value="1"/>
</dbReference>
<dbReference type="Proteomes" id="UP000808761">
    <property type="component" value="Unassembled WGS sequence"/>
</dbReference>
<keyword evidence="1" id="KW-0547">Nucleotide-binding</keyword>
<dbReference type="InterPro" id="IPR035649">
    <property type="entry name" value="EFG_V"/>
</dbReference>
<dbReference type="GO" id="GO:0003746">
    <property type="term" value="F:translation elongation factor activity"/>
    <property type="evidence" value="ECO:0007669"/>
    <property type="project" value="UniProtKB-KW"/>
</dbReference>
<name>A0A9D6UM44_UNCSA</name>
<protein>
    <submittedName>
        <fullName evidence="4">Elongation factor G</fullName>
    </submittedName>
</protein>
<dbReference type="NCBIfam" id="NF009381">
    <property type="entry name" value="PRK12740.1-5"/>
    <property type="match status" value="1"/>
</dbReference>
<proteinExistence type="predicted"/>
<dbReference type="FunFam" id="3.30.70.240:FF:000001">
    <property type="entry name" value="Elongation factor G"/>
    <property type="match status" value="1"/>
</dbReference>
<dbReference type="InterPro" id="IPR005517">
    <property type="entry name" value="Transl_elong_EFG/EF2_IV"/>
</dbReference>
<dbReference type="SUPFAM" id="SSF50447">
    <property type="entry name" value="Translation proteins"/>
    <property type="match status" value="1"/>
</dbReference>
<dbReference type="Pfam" id="PF00009">
    <property type="entry name" value="GTP_EFTU"/>
    <property type="match status" value="1"/>
</dbReference>